<feature type="transmembrane region" description="Helical" evidence="7">
    <location>
        <begin position="27"/>
        <end position="48"/>
    </location>
</feature>
<accession>A0A7J8EDM9</accession>
<dbReference type="PANTHER" id="PTHR23101:SF25">
    <property type="entry name" value="GTPASE-ACTIVATING PROTEIN AND VPS9 DOMAIN-CONTAINING PROTEIN 1"/>
    <property type="match status" value="1"/>
</dbReference>
<protein>
    <submittedName>
        <fullName evidence="9">GTPase activating protein and VPS9 domains 1</fullName>
    </submittedName>
</protein>
<keyword evidence="7" id="KW-0812">Transmembrane</keyword>
<dbReference type="EMBL" id="JACASF010000014">
    <property type="protein sequence ID" value="KAF6433470.1"/>
    <property type="molecule type" value="Genomic_DNA"/>
</dbReference>
<evidence type="ECO:0000256" key="3">
    <source>
        <dbReference type="ARBA" id="ARBA00022468"/>
    </source>
</evidence>
<evidence type="ECO:0000313" key="10">
    <source>
        <dbReference type="Proteomes" id="UP000550707"/>
    </source>
</evidence>
<keyword evidence="4" id="KW-0254">Endocytosis</keyword>
<keyword evidence="3" id="KW-0343">GTPase activation</keyword>
<dbReference type="Pfam" id="PF02204">
    <property type="entry name" value="VPS9"/>
    <property type="match status" value="1"/>
</dbReference>
<dbReference type="GO" id="GO:0006897">
    <property type="term" value="P:endocytosis"/>
    <property type="evidence" value="ECO:0007669"/>
    <property type="project" value="UniProtKB-KW"/>
</dbReference>
<gene>
    <name evidence="9" type="ORF">HJG59_005491</name>
</gene>
<dbReference type="GO" id="GO:0005085">
    <property type="term" value="F:guanyl-nucleotide exchange factor activity"/>
    <property type="evidence" value="ECO:0007669"/>
    <property type="project" value="UniProtKB-KW"/>
</dbReference>
<dbReference type="PROSITE" id="PS51205">
    <property type="entry name" value="VPS9"/>
    <property type="match status" value="1"/>
</dbReference>
<dbReference type="GO" id="GO:0005096">
    <property type="term" value="F:GTPase activator activity"/>
    <property type="evidence" value="ECO:0007669"/>
    <property type="project" value="UniProtKB-KW"/>
</dbReference>
<evidence type="ECO:0000256" key="2">
    <source>
        <dbReference type="ARBA" id="ARBA00008489"/>
    </source>
</evidence>
<evidence type="ECO:0000256" key="7">
    <source>
        <dbReference type="SAM" id="Phobius"/>
    </source>
</evidence>
<dbReference type="GO" id="GO:0016020">
    <property type="term" value="C:membrane"/>
    <property type="evidence" value="ECO:0007669"/>
    <property type="project" value="UniProtKB-SubCell"/>
</dbReference>
<comment type="similarity">
    <text evidence="2">Belongs to the GAPVD1 family.</text>
</comment>
<dbReference type="InterPro" id="IPR037191">
    <property type="entry name" value="VPS9_dom_sf"/>
</dbReference>
<dbReference type="InterPro" id="IPR003123">
    <property type="entry name" value="VPS9"/>
</dbReference>
<evidence type="ECO:0000313" key="9">
    <source>
        <dbReference type="EMBL" id="KAF6433470.1"/>
    </source>
</evidence>
<name>A0A7J8EDM9_MOLMO</name>
<dbReference type="Proteomes" id="UP000550707">
    <property type="component" value="Unassembled WGS sequence"/>
</dbReference>
<keyword evidence="10" id="KW-1185">Reference proteome</keyword>
<evidence type="ECO:0000256" key="5">
    <source>
        <dbReference type="ARBA" id="ARBA00022658"/>
    </source>
</evidence>
<evidence type="ECO:0000256" key="6">
    <source>
        <dbReference type="ARBA" id="ARBA00023136"/>
    </source>
</evidence>
<reference evidence="9 10" key="1">
    <citation type="journal article" date="2020" name="Nature">
        <title>Six reference-quality genomes reveal evolution of bat adaptations.</title>
        <authorList>
            <person name="Jebb D."/>
            <person name="Huang Z."/>
            <person name="Pippel M."/>
            <person name="Hughes G.M."/>
            <person name="Lavrichenko K."/>
            <person name="Devanna P."/>
            <person name="Winkler S."/>
            <person name="Jermiin L.S."/>
            <person name="Skirmuntt E.C."/>
            <person name="Katzourakis A."/>
            <person name="Burkitt-Gray L."/>
            <person name="Ray D.A."/>
            <person name="Sullivan K.A.M."/>
            <person name="Roscito J.G."/>
            <person name="Kirilenko B.M."/>
            <person name="Davalos L.M."/>
            <person name="Corthals A.P."/>
            <person name="Power M.L."/>
            <person name="Jones G."/>
            <person name="Ransome R.D."/>
            <person name="Dechmann D.K.N."/>
            <person name="Locatelli A.G."/>
            <person name="Puechmaille S.J."/>
            <person name="Fedrigo O."/>
            <person name="Jarvis E.D."/>
            <person name="Hiller M."/>
            <person name="Vernes S.C."/>
            <person name="Myers E.W."/>
            <person name="Teeling E.C."/>
        </authorList>
    </citation>
    <scope>NUCLEOTIDE SEQUENCE [LARGE SCALE GENOMIC DNA]</scope>
    <source>
        <strain evidence="9">MMolMol1</strain>
        <tissue evidence="9">Muscle</tissue>
    </source>
</reference>
<dbReference type="AlphaFoldDB" id="A0A7J8EDM9"/>
<comment type="caution">
    <text evidence="9">The sequence shown here is derived from an EMBL/GenBank/DDBJ whole genome shotgun (WGS) entry which is preliminary data.</text>
</comment>
<evidence type="ECO:0000259" key="8">
    <source>
        <dbReference type="PROSITE" id="PS51205"/>
    </source>
</evidence>
<dbReference type="PANTHER" id="PTHR23101">
    <property type="entry name" value="RAB GDP/GTP EXCHANGE FACTOR"/>
    <property type="match status" value="1"/>
</dbReference>
<dbReference type="Gene3D" id="1.20.1050.80">
    <property type="entry name" value="VPS9 domain"/>
    <property type="match status" value="1"/>
</dbReference>
<dbReference type="GO" id="GO:0030139">
    <property type="term" value="C:endocytic vesicle"/>
    <property type="evidence" value="ECO:0007669"/>
    <property type="project" value="TreeGrafter"/>
</dbReference>
<dbReference type="GO" id="GO:0031267">
    <property type="term" value="F:small GTPase binding"/>
    <property type="evidence" value="ECO:0007669"/>
    <property type="project" value="TreeGrafter"/>
</dbReference>
<feature type="domain" description="VPS9" evidence="8">
    <location>
        <begin position="45"/>
        <end position="185"/>
    </location>
</feature>
<evidence type="ECO:0000256" key="1">
    <source>
        <dbReference type="ARBA" id="ARBA00004170"/>
    </source>
</evidence>
<organism evidence="9 10">
    <name type="scientific">Molossus molossus</name>
    <name type="common">Pallas' mastiff bat</name>
    <name type="synonym">Vespertilio molossus</name>
    <dbReference type="NCBI Taxonomy" id="27622"/>
    <lineage>
        <taxon>Eukaryota</taxon>
        <taxon>Metazoa</taxon>
        <taxon>Chordata</taxon>
        <taxon>Craniata</taxon>
        <taxon>Vertebrata</taxon>
        <taxon>Euteleostomi</taxon>
        <taxon>Mammalia</taxon>
        <taxon>Eutheria</taxon>
        <taxon>Laurasiatheria</taxon>
        <taxon>Chiroptera</taxon>
        <taxon>Yangochiroptera</taxon>
        <taxon>Molossidae</taxon>
        <taxon>Molossus</taxon>
    </lineage>
</organism>
<comment type="subcellular location">
    <subcellularLocation>
        <location evidence="1">Membrane</location>
        <topology evidence="1">Peripheral membrane protein</topology>
    </subcellularLocation>
</comment>
<dbReference type="FunFam" id="1.20.1050.80:FF:000001">
    <property type="entry name" value="GTPase-activating protein and VPS9 domain-containing protein 1 isoform X1"/>
    <property type="match status" value="1"/>
</dbReference>
<dbReference type="GO" id="GO:0005829">
    <property type="term" value="C:cytosol"/>
    <property type="evidence" value="ECO:0007669"/>
    <property type="project" value="TreeGrafter"/>
</dbReference>
<sequence>MPESLNCNCNLYLEISLKCFKSFPTSIMALCVPNLLEYIFTYLFWGVFRVLHEHIQRLSKVVTANHRALQIPEVYLREAPWPSAQSEIRTISAYKTPRDKVRCILRMCSTIMNLLSLANEDSVPGADDFVPVLVFVLIKANPPCLLSTVQYISSFYGNCLSGEESYWWMQFTAAVEFIKTIDDRK</sequence>
<proteinExistence type="inferred from homology"/>
<keyword evidence="5" id="KW-0344">Guanine-nucleotide releasing factor</keyword>
<keyword evidence="6 7" id="KW-0472">Membrane</keyword>
<evidence type="ECO:0000256" key="4">
    <source>
        <dbReference type="ARBA" id="ARBA00022583"/>
    </source>
</evidence>
<dbReference type="GO" id="GO:0051049">
    <property type="term" value="P:regulation of transport"/>
    <property type="evidence" value="ECO:0007669"/>
    <property type="project" value="UniProtKB-ARBA"/>
</dbReference>
<dbReference type="InterPro" id="IPR045046">
    <property type="entry name" value="Vps9-like"/>
</dbReference>
<dbReference type="SMART" id="SM00167">
    <property type="entry name" value="VPS9"/>
    <property type="match status" value="1"/>
</dbReference>
<keyword evidence="7" id="KW-1133">Transmembrane helix</keyword>
<dbReference type="SUPFAM" id="SSF109993">
    <property type="entry name" value="VPS9 domain"/>
    <property type="match status" value="1"/>
</dbReference>